<evidence type="ECO:0000256" key="7">
    <source>
        <dbReference type="SAM" id="SignalP"/>
    </source>
</evidence>
<dbReference type="Gene3D" id="2.10.25.10">
    <property type="entry name" value="Laminin"/>
    <property type="match status" value="2"/>
</dbReference>
<dbReference type="Pfam" id="PF00008">
    <property type="entry name" value="EGF"/>
    <property type="match status" value="1"/>
</dbReference>
<dbReference type="PRINTS" id="PR00453">
    <property type="entry name" value="VWFADOMAIN"/>
</dbReference>
<keyword evidence="2 7" id="KW-0732">Signal</keyword>
<evidence type="ECO:0000259" key="8">
    <source>
        <dbReference type="PROSITE" id="PS50026"/>
    </source>
</evidence>
<accession>A0A9D3MXI3</accession>
<dbReference type="InterPro" id="IPR002035">
    <property type="entry name" value="VWF_A"/>
</dbReference>
<dbReference type="Gene3D" id="3.40.50.410">
    <property type="entry name" value="von Willebrand factor, type A domain"/>
    <property type="match status" value="3"/>
</dbReference>
<dbReference type="InterPro" id="IPR050525">
    <property type="entry name" value="ECM_Assembly_Org"/>
</dbReference>
<evidence type="ECO:0000259" key="9">
    <source>
        <dbReference type="PROSITE" id="PS50234"/>
    </source>
</evidence>
<evidence type="ECO:0000256" key="2">
    <source>
        <dbReference type="ARBA" id="ARBA00022729"/>
    </source>
</evidence>
<dbReference type="PROSITE" id="PS01186">
    <property type="entry name" value="EGF_2"/>
    <property type="match status" value="1"/>
</dbReference>
<evidence type="ECO:0000256" key="6">
    <source>
        <dbReference type="SAM" id="MobiDB-lite"/>
    </source>
</evidence>
<evidence type="ECO:0000256" key="1">
    <source>
        <dbReference type="ARBA" id="ARBA00022536"/>
    </source>
</evidence>
<dbReference type="PROSITE" id="PS50026">
    <property type="entry name" value="EGF_3"/>
    <property type="match status" value="2"/>
</dbReference>
<feature type="domain" description="VWFA" evidence="9">
    <location>
        <begin position="343"/>
        <end position="519"/>
    </location>
</feature>
<keyword evidence="3" id="KW-0677">Repeat</keyword>
<dbReference type="InterPro" id="IPR000742">
    <property type="entry name" value="EGF"/>
</dbReference>
<dbReference type="SMART" id="SM00179">
    <property type="entry name" value="EGF_CA"/>
    <property type="match status" value="2"/>
</dbReference>
<comment type="caution">
    <text evidence="10">The sequence shown here is derived from an EMBL/GenBank/DDBJ whole genome shotgun (WGS) entry which is preliminary data.</text>
</comment>
<proteinExistence type="predicted"/>
<dbReference type="EMBL" id="JAFIRN010000002">
    <property type="protein sequence ID" value="KAG5855145.1"/>
    <property type="molecule type" value="Genomic_DNA"/>
</dbReference>
<feature type="region of interest" description="Disordered" evidence="6">
    <location>
        <begin position="753"/>
        <end position="789"/>
    </location>
</feature>
<feature type="domain" description="VWFA" evidence="9">
    <location>
        <begin position="533"/>
        <end position="707"/>
    </location>
</feature>
<dbReference type="FunFam" id="3.40.50.410:FF:000054">
    <property type="entry name" value="von Willebrand factor A domain containing 2"/>
    <property type="match status" value="1"/>
</dbReference>
<protein>
    <recommendedName>
        <fullName evidence="12">von Willebrand factor A domain containing 2</fullName>
    </recommendedName>
</protein>
<evidence type="ECO:0000256" key="5">
    <source>
        <dbReference type="PROSITE-ProRule" id="PRU00076"/>
    </source>
</evidence>
<dbReference type="Proteomes" id="UP001044222">
    <property type="component" value="Unassembled WGS sequence"/>
</dbReference>
<evidence type="ECO:0008006" key="12">
    <source>
        <dbReference type="Google" id="ProtNLM"/>
    </source>
</evidence>
<comment type="caution">
    <text evidence="5">Lacks conserved residue(s) required for the propagation of feature annotation.</text>
</comment>
<evidence type="ECO:0000256" key="3">
    <source>
        <dbReference type="ARBA" id="ARBA00022737"/>
    </source>
</evidence>
<dbReference type="AlphaFoldDB" id="A0A9D3MXI3"/>
<dbReference type="GO" id="GO:0007161">
    <property type="term" value="P:calcium-independent cell-matrix adhesion"/>
    <property type="evidence" value="ECO:0007669"/>
    <property type="project" value="TreeGrafter"/>
</dbReference>
<dbReference type="SMART" id="SM00181">
    <property type="entry name" value="EGF"/>
    <property type="match status" value="2"/>
</dbReference>
<dbReference type="GO" id="GO:0005509">
    <property type="term" value="F:calcium ion binding"/>
    <property type="evidence" value="ECO:0007669"/>
    <property type="project" value="InterPro"/>
</dbReference>
<feature type="signal peptide" evidence="7">
    <location>
        <begin position="1"/>
        <end position="24"/>
    </location>
</feature>
<feature type="domain" description="VWFA" evidence="9">
    <location>
        <begin position="52"/>
        <end position="223"/>
    </location>
</feature>
<dbReference type="SUPFAM" id="SSF53300">
    <property type="entry name" value="vWA-like"/>
    <property type="match status" value="3"/>
</dbReference>
<evidence type="ECO:0000313" key="10">
    <source>
        <dbReference type="EMBL" id="KAG5855145.1"/>
    </source>
</evidence>
<gene>
    <name evidence="10" type="ORF">ANANG_G00045870</name>
</gene>
<evidence type="ECO:0000313" key="11">
    <source>
        <dbReference type="Proteomes" id="UP001044222"/>
    </source>
</evidence>
<reference evidence="10" key="1">
    <citation type="submission" date="2021-01" db="EMBL/GenBank/DDBJ databases">
        <title>A chromosome-scale assembly of European eel, Anguilla anguilla.</title>
        <authorList>
            <person name="Henkel C."/>
            <person name="Jong-Raadsen S.A."/>
            <person name="Dufour S."/>
            <person name="Weltzien F.-A."/>
            <person name="Palstra A.P."/>
            <person name="Pelster B."/>
            <person name="Spaink H.P."/>
            <person name="Van Den Thillart G.E."/>
            <person name="Jansen H."/>
            <person name="Zahm M."/>
            <person name="Klopp C."/>
            <person name="Cedric C."/>
            <person name="Louis A."/>
            <person name="Berthelot C."/>
            <person name="Parey E."/>
            <person name="Roest Crollius H."/>
            <person name="Montfort J."/>
            <person name="Robinson-Rechavi M."/>
            <person name="Bucao C."/>
            <person name="Bouchez O."/>
            <person name="Gislard M."/>
            <person name="Lluch J."/>
            <person name="Milhes M."/>
            <person name="Lampietro C."/>
            <person name="Lopez Roques C."/>
            <person name="Donnadieu C."/>
            <person name="Braasch I."/>
            <person name="Desvignes T."/>
            <person name="Postlethwait J."/>
            <person name="Bobe J."/>
            <person name="Guiguen Y."/>
            <person name="Dirks R."/>
        </authorList>
    </citation>
    <scope>NUCLEOTIDE SEQUENCE</scope>
    <source>
        <strain evidence="10">Tag_6206</strain>
        <tissue evidence="10">Liver</tissue>
    </source>
</reference>
<feature type="domain" description="EGF-like" evidence="8">
    <location>
        <begin position="296"/>
        <end position="333"/>
    </location>
</feature>
<dbReference type="CDD" id="cd00053">
    <property type="entry name" value="EGF"/>
    <property type="match status" value="1"/>
</dbReference>
<dbReference type="Pfam" id="PF00092">
    <property type="entry name" value="VWA"/>
    <property type="match status" value="3"/>
</dbReference>
<feature type="chain" id="PRO_5038406561" description="von Willebrand factor A domain containing 2" evidence="7">
    <location>
        <begin position="25"/>
        <end position="789"/>
    </location>
</feature>
<dbReference type="FunFam" id="2.10.25.10:FF:000066">
    <property type="entry name" value="FAT atypical cadherin 4"/>
    <property type="match status" value="1"/>
</dbReference>
<dbReference type="GO" id="GO:0005604">
    <property type="term" value="C:basement membrane"/>
    <property type="evidence" value="ECO:0007669"/>
    <property type="project" value="TreeGrafter"/>
</dbReference>
<dbReference type="PANTHER" id="PTHR24020:SF37">
    <property type="entry name" value="VON WILLEBRAND FACTOR A DOMAIN-CONTAINING PROTEIN 2"/>
    <property type="match status" value="1"/>
</dbReference>
<evidence type="ECO:0000256" key="4">
    <source>
        <dbReference type="ARBA" id="ARBA00023157"/>
    </source>
</evidence>
<keyword evidence="4" id="KW-1015">Disulfide bond</keyword>
<name>A0A9D3MXI3_ANGAN</name>
<dbReference type="SUPFAM" id="SSF57196">
    <property type="entry name" value="EGF/Laminin"/>
    <property type="match status" value="1"/>
</dbReference>
<keyword evidence="11" id="KW-1185">Reference proteome</keyword>
<dbReference type="CDD" id="cd01450">
    <property type="entry name" value="vWFA_subfamily_ECM"/>
    <property type="match status" value="1"/>
</dbReference>
<dbReference type="PANTHER" id="PTHR24020">
    <property type="entry name" value="COLLAGEN ALPHA"/>
    <property type="match status" value="1"/>
</dbReference>
<dbReference type="FunFam" id="3.40.50.410:FF:000047">
    <property type="entry name" value="von Willebrand factor A domain containing 2"/>
    <property type="match status" value="1"/>
</dbReference>
<feature type="domain" description="EGF-like" evidence="8">
    <location>
        <begin position="714"/>
        <end position="749"/>
    </location>
</feature>
<keyword evidence="1 5" id="KW-0245">EGF-like domain</keyword>
<dbReference type="GO" id="GO:0005615">
    <property type="term" value="C:extracellular space"/>
    <property type="evidence" value="ECO:0007669"/>
    <property type="project" value="TreeGrafter"/>
</dbReference>
<dbReference type="CDD" id="cd00054">
    <property type="entry name" value="EGF_CA"/>
    <property type="match status" value="1"/>
</dbReference>
<dbReference type="InterPro" id="IPR036465">
    <property type="entry name" value="vWFA_dom_sf"/>
</dbReference>
<sequence>MMCHGGLLSLPLLLLLIQVGPSVSVQEIQTNQETIVKINAAGQLMQCSAGIDILLLIDSSYSVGKGSFERSKHFALKFCEALDIQPDKARVGVIQYSSTARLEIPLDSYQTKEELKKRLKKLSFKGGSTQTGLGFKYVLRKGFPGGRNGTVPRILILLSDGKSQGNVLALASEVKSTGIILFAVGIRYPRWEELHGMASDPTELHVLFAEHFYDAINGLYSTLTTSSICFAVPTGCRIEPFPCERKTLEMVKELQGNFMCWKGSKGYAPATSLCPYYRWNRYYNKHPSRCHRTICPDPCDSQPCQNGGTCTSEGLERYHCACPTGYASDPNCAPKLTLDCTVDLLFLVEGSTALSLEGFLRYKSFLKRFMQAVLAADTPVNVGVAQYASEVRMEMRIGEYAALSELMGAVEGMQFSGGDAKTGKALRYITRNGFKSTPVFADVQDDLPRVVVLLTDSPSVDGVSEPARYARDREIFLITVGPEALKGQLNNITGNPQRTITYGMPDALFSKIPDLRAKICSVDSQGCLGQAVDLVFALDASAGVGQENFARLRDFVRSVSVQFDINRDVAQIGLVVYGRKPVTAFDLDAHDSGSSVLRAIGEAAYVGGGSSTGSALLHVHGQALTVRKGARPGVNKAVVVITDGAGAEDAAVPAQKIRDDGVPLVAIGIGDVQRESLLRIAGSQDHMITVPSYEDLKYFEDVLVQMLCLEAKKPVNLCRPNPCMNDGICVLLHGSYRCECRGWEGPHCETRVTRTSNRGDLPRPVAQRRRPRKDHRELQHYRARYRRTH</sequence>
<dbReference type="SMART" id="SM00327">
    <property type="entry name" value="VWA"/>
    <property type="match status" value="3"/>
</dbReference>
<dbReference type="InterPro" id="IPR001881">
    <property type="entry name" value="EGF-like_Ca-bd_dom"/>
</dbReference>
<dbReference type="PROSITE" id="PS50234">
    <property type="entry name" value="VWFA"/>
    <property type="match status" value="3"/>
</dbReference>
<organism evidence="10 11">
    <name type="scientific">Anguilla anguilla</name>
    <name type="common">European freshwater eel</name>
    <name type="synonym">Muraena anguilla</name>
    <dbReference type="NCBI Taxonomy" id="7936"/>
    <lineage>
        <taxon>Eukaryota</taxon>
        <taxon>Metazoa</taxon>
        <taxon>Chordata</taxon>
        <taxon>Craniata</taxon>
        <taxon>Vertebrata</taxon>
        <taxon>Euteleostomi</taxon>
        <taxon>Actinopterygii</taxon>
        <taxon>Neopterygii</taxon>
        <taxon>Teleostei</taxon>
        <taxon>Anguilliformes</taxon>
        <taxon>Anguillidae</taxon>
        <taxon>Anguilla</taxon>
    </lineage>
</organism>